<dbReference type="EMBL" id="FQXV01000025">
    <property type="protein sequence ID" value="SHI24538.1"/>
    <property type="molecule type" value="Genomic_DNA"/>
</dbReference>
<sequence length="86" mass="9853">QINRESEATKDKRPQLHNLRDSGDIEQDADGVMLMYRPGYYKREEAAPQWEADELEIIVAKNRHGNTGTAMFAWYGVSGKSIPRED</sequence>
<keyword evidence="3" id="KW-0547">Nucleotide-binding</keyword>
<feature type="non-terminal residue" evidence="3">
    <location>
        <position position="1"/>
    </location>
</feature>
<dbReference type="PANTHER" id="PTHR30153:SF2">
    <property type="entry name" value="REPLICATIVE DNA HELICASE"/>
    <property type="match status" value="1"/>
</dbReference>
<dbReference type="SUPFAM" id="SSF52540">
    <property type="entry name" value="P-loop containing nucleoside triphosphate hydrolases"/>
    <property type="match status" value="1"/>
</dbReference>
<keyword evidence="3" id="KW-0347">Helicase</keyword>
<dbReference type="InterPro" id="IPR027417">
    <property type="entry name" value="P-loop_NTPase"/>
</dbReference>
<dbReference type="PROSITE" id="PS51199">
    <property type="entry name" value="SF4_HELICASE"/>
    <property type="match status" value="1"/>
</dbReference>
<dbReference type="Gene3D" id="3.40.50.300">
    <property type="entry name" value="P-loop containing nucleotide triphosphate hydrolases"/>
    <property type="match status" value="1"/>
</dbReference>
<reference evidence="3 4" key="1">
    <citation type="submission" date="2016-11" db="EMBL/GenBank/DDBJ databases">
        <authorList>
            <person name="Jaros S."/>
            <person name="Januszkiewicz K."/>
            <person name="Wedrychowicz H."/>
        </authorList>
    </citation>
    <scope>NUCLEOTIDE SEQUENCE [LARGE SCALE GENOMIC DNA]</scope>
    <source>
        <strain evidence="3 4">DSM 10068</strain>
    </source>
</reference>
<dbReference type="Pfam" id="PF03796">
    <property type="entry name" value="DnaB_C"/>
    <property type="match status" value="1"/>
</dbReference>
<evidence type="ECO:0000259" key="2">
    <source>
        <dbReference type="PROSITE" id="PS51199"/>
    </source>
</evidence>
<gene>
    <name evidence="3" type="ORF">SAMN02745823_03841</name>
</gene>
<dbReference type="PANTHER" id="PTHR30153">
    <property type="entry name" value="REPLICATIVE DNA HELICASE DNAB"/>
    <property type="match status" value="1"/>
</dbReference>
<dbReference type="GO" id="GO:0003678">
    <property type="term" value="F:DNA helicase activity"/>
    <property type="evidence" value="ECO:0007669"/>
    <property type="project" value="InterPro"/>
</dbReference>
<feature type="domain" description="SF4 helicase" evidence="2">
    <location>
        <begin position="1"/>
        <end position="86"/>
    </location>
</feature>
<dbReference type="STRING" id="1123282.SAMN02745823_03841"/>
<evidence type="ECO:0000256" key="1">
    <source>
        <dbReference type="SAM" id="MobiDB-lite"/>
    </source>
</evidence>
<evidence type="ECO:0000313" key="3">
    <source>
        <dbReference type="EMBL" id="SHI24538.1"/>
    </source>
</evidence>
<dbReference type="InterPro" id="IPR007694">
    <property type="entry name" value="DNA_helicase_DnaB-like_C"/>
</dbReference>
<dbReference type="GO" id="GO:0005829">
    <property type="term" value="C:cytosol"/>
    <property type="evidence" value="ECO:0007669"/>
    <property type="project" value="TreeGrafter"/>
</dbReference>
<keyword evidence="3" id="KW-0067">ATP-binding</keyword>
<dbReference type="GO" id="GO:0006260">
    <property type="term" value="P:DNA replication"/>
    <property type="evidence" value="ECO:0007669"/>
    <property type="project" value="InterPro"/>
</dbReference>
<keyword evidence="3" id="KW-0378">Hydrolase</keyword>
<dbReference type="Proteomes" id="UP000183995">
    <property type="component" value="Unassembled WGS sequence"/>
</dbReference>
<protein>
    <submittedName>
        <fullName evidence="3">DnaB-like helicase C terminal domain-containing protein</fullName>
    </submittedName>
</protein>
<dbReference type="GO" id="GO:0005524">
    <property type="term" value="F:ATP binding"/>
    <property type="evidence" value="ECO:0007669"/>
    <property type="project" value="InterPro"/>
</dbReference>
<organism evidence="3 4">
    <name type="scientific">Sporobacter termitidis DSM 10068</name>
    <dbReference type="NCBI Taxonomy" id="1123282"/>
    <lineage>
        <taxon>Bacteria</taxon>
        <taxon>Bacillati</taxon>
        <taxon>Bacillota</taxon>
        <taxon>Clostridia</taxon>
        <taxon>Eubacteriales</taxon>
        <taxon>Oscillospiraceae</taxon>
        <taxon>Sporobacter</taxon>
    </lineage>
</organism>
<accession>A0A1M5ZK64</accession>
<feature type="region of interest" description="Disordered" evidence="1">
    <location>
        <begin position="1"/>
        <end position="28"/>
    </location>
</feature>
<name>A0A1M5ZK64_9FIRM</name>
<dbReference type="RefSeq" id="WP_242941241.1">
    <property type="nucleotide sequence ID" value="NZ_FQXV01000025.1"/>
</dbReference>
<keyword evidence="4" id="KW-1185">Reference proteome</keyword>
<dbReference type="AlphaFoldDB" id="A0A1M5ZK64"/>
<proteinExistence type="predicted"/>
<feature type="compositionally biased region" description="Basic and acidic residues" evidence="1">
    <location>
        <begin position="1"/>
        <end position="23"/>
    </location>
</feature>
<evidence type="ECO:0000313" key="4">
    <source>
        <dbReference type="Proteomes" id="UP000183995"/>
    </source>
</evidence>